<dbReference type="OrthoDB" id="7778781at2"/>
<dbReference type="STRING" id="1458307.OSB_30390"/>
<gene>
    <name evidence="1" type="ORF">OSB_30390</name>
</gene>
<evidence type="ECO:0000313" key="1">
    <source>
        <dbReference type="EMBL" id="AKS47555.1"/>
    </source>
</evidence>
<dbReference type="RefSeq" id="WP_049835735.1">
    <property type="nucleotide sequence ID" value="NZ_CP012160.1"/>
</dbReference>
<dbReference type="EMBL" id="CP012160">
    <property type="protein sequence ID" value="AKS47555.1"/>
    <property type="molecule type" value="Genomic_DNA"/>
</dbReference>
<reference evidence="1 2" key="1">
    <citation type="journal article" date="2015" name="Genome Announc.">
        <title>Closed Genome Sequence of Octadecabacter temperatus SB1, the First Mesophilic Species of the Genus Octadecabacter.</title>
        <authorList>
            <person name="Voget S."/>
            <person name="Billerbeck S."/>
            <person name="Simon M."/>
            <person name="Daniel R."/>
        </authorList>
    </citation>
    <scope>NUCLEOTIDE SEQUENCE [LARGE SCALE GENOMIC DNA]</scope>
    <source>
        <strain evidence="1 2">SB1</strain>
    </source>
</reference>
<proteinExistence type="predicted"/>
<dbReference type="Proteomes" id="UP000067444">
    <property type="component" value="Chromosome"/>
</dbReference>
<dbReference type="KEGG" id="otm:OSB_30390"/>
<organism evidence="1 2">
    <name type="scientific">Octadecabacter temperatus</name>
    <dbReference type="NCBI Taxonomy" id="1458307"/>
    <lineage>
        <taxon>Bacteria</taxon>
        <taxon>Pseudomonadati</taxon>
        <taxon>Pseudomonadota</taxon>
        <taxon>Alphaproteobacteria</taxon>
        <taxon>Rhodobacterales</taxon>
        <taxon>Roseobacteraceae</taxon>
        <taxon>Octadecabacter</taxon>
    </lineage>
</organism>
<dbReference type="AlphaFoldDB" id="A0A0K0Y9G5"/>
<evidence type="ECO:0000313" key="2">
    <source>
        <dbReference type="Proteomes" id="UP000067444"/>
    </source>
</evidence>
<name>A0A0K0Y9G5_9RHOB</name>
<accession>A0A0K0Y9G5</accession>
<sequence length="125" mass="13187">MVGSVSVFQNVAMALCRLAFVPFVLVSLIAPGVMVTQSDDGFEVVLCTGDGPITMVLDLDGAQDHGDENPCGWAVQVAATLHYNAYPPSMSIVAFDMDVVLPVGAVLGDQRPNSSIRVRGPPTRI</sequence>
<protein>
    <submittedName>
        <fullName evidence="1">Uncharacterized protein</fullName>
    </submittedName>
</protein>
<keyword evidence="2" id="KW-1185">Reference proteome</keyword>